<evidence type="ECO:0000313" key="2">
    <source>
        <dbReference type="EMBL" id="HIR94152.1"/>
    </source>
</evidence>
<evidence type="ECO:0000313" key="3">
    <source>
        <dbReference type="Proteomes" id="UP000886841"/>
    </source>
</evidence>
<organism evidence="2 3">
    <name type="scientific">Candidatus Egerieimonas intestinavium</name>
    <dbReference type="NCBI Taxonomy" id="2840777"/>
    <lineage>
        <taxon>Bacteria</taxon>
        <taxon>Bacillati</taxon>
        <taxon>Bacillota</taxon>
        <taxon>Clostridia</taxon>
        <taxon>Lachnospirales</taxon>
        <taxon>Lachnospiraceae</taxon>
        <taxon>Lachnospiraceae incertae sedis</taxon>
        <taxon>Candidatus Egerieimonas</taxon>
    </lineage>
</organism>
<evidence type="ECO:0000259" key="1">
    <source>
        <dbReference type="Pfam" id="PF07561"/>
    </source>
</evidence>
<feature type="domain" description="DUF1540" evidence="1">
    <location>
        <begin position="63"/>
        <end position="101"/>
    </location>
</feature>
<reference evidence="2" key="1">
    <citation type="submission" date="2020-10" db="EMBL/GenBank/DDBJ databases">
        <authorList>
            <person name="Gilroy R."/>
        </authorList>
    </citation>
    <scope>NUCLEOTIDE SEQUENCE</scope>
    <source>
        <strain evidence="2">ChiSxjej1B13-7041</strain>
    </source>
</reference>
<dbReference type="InterPro" id="IPR011437">
    <property type="entry name" value="DUF1540"/>
</dbReference>
<protein>
    <submittedName>
        <fullName evidence="2">DUF1540 domain-containing protein</fullName>
    </submittedName>
</protein>
<proteinExistence type="predicted"/>
<dbReference type="EMBL" id="DVHU01000108">
    <property type="protein sequence ID" value="HIR94152.1"/>
    <property type="molecule type" value="Genomic_DNA"/>
</dbReference>
<name>A0A9D1JHB8_9FIRM</name>
<dbReference type="AlphaFoldDB" id="A0A9D1JHB8"/>
<feature type="domain" description="DUF1540" evidence="1">
    <location>
        <begin position="5"/>
        <end position="42"/>
    </location>
</feature>
<accession>A0A9D1JHB8</accession>
<dbReference type="Pfam" id="PF07561">
    <property type="entry name" value="DUF1540"/>
    <property type="match status" value="2"/>
</dbReference>
<sequence length="106" mass="11506">MPVLNCSARTCVYNKDNLCSKGDIMVEGAGARTADQTCCSSFKERTVDGMKDSCGSPSEHIDVGCQACDCTYNEEKRCSAREIHISGSHACCCTETECGSFRSKER</sequence>
<reference evidence="2" key="2">
    <citation type="journal article" date="2021" name="PeerJ">
        <title>Extensive microbial diversity within the chicken gut microbiome revealed by metagenomics and culture.</title>
        <authorList>
            <person name="Gilroy R."/>
            <person name="Ravi A."/>
            <person name="Getino M."/>
            <person name="Pursley I."/>
            <person name="Horton D.L."/>
            <person name="Alikhan N.F."/>
            <person name="Baker D."/>
            <person name="Gharbi K."/>
            <person name="Hall N."/>
            <person name="Watson M."/>
            <person name="Adriaenssens E.M."/>
            <person name="Foster-Nyarko E."/>
            <person name="Jarju S."/>
            <person name="Secka A."/>
            <person name="Antonio M."/>
            <person name="Oren A."/>
            <person name="Chaudhuri R.R."/>
            <person name="La Ragione R."/>
            <person name="Hildebrand F."/>
            <person name="Pallen M.J."/>
        </authorList>
    </citation>
    <scope>NUCLEOTIDE SEQUENCE</scope>
    <source>
        <strain evidence="2">ChiSxjej1B13-7041</strain>
    </source>
</reference>
<dbReference type="Proteomes" id="UP000886841">
    <property type="component" value="Unassembled WGS sequence"/>
</dbReference>
<comment type="caution">
    <text evidence="2">The sequence shown here is derived from an EMBL/GenBank/DDBJ whole genome shotgun (WGS) entry which is preliminary data.</text>
</comment>
<gene>
    <name evidence="2" type="ORF">IAB98_12110</name>
</gene>